<evidence type="ECO:0008006" key="5">
    <source>
        <dbReference type="Google" id="ProtNLM"/>
    </source>
</evidence>
<gene>
    <name evidence="3" type="ORF">SAMN02745751_03090</name>
</gene>
<protein>
    <recommendedName>
        <fullName evidence="5">Ribosomal protein L14E/L6E/L27E</fullName>
    </recommendedName>
</protein>
<dbReference type="Proteomes" id="UP000184052">
    <property type="component" value="Unassembled WGS sequence"/>
</dbReference>
<accession>A0A1M6L685</accession>
<proteinExistence type="predicted"/>
<evidence type="ECO:0000256" key="1">
    <source>
        <dbReference type="ARBA" id="ARBA00022980"/>
    </source>
</evidence>
<dbReference type="OrthoDB" id="1683515at2"/>
<keyword evidence="4" id="KW-1185">Reference proteome</keyword>
<dbReference type="InterPro" id="IPR008991">
    <property type="entry name" value="Translation_prot_SH3-like_sf"/>
</dbReference>
<sequence length="93" mass="10915">MEITSDLRVGQIVKSKAGRDKGRIFIITEIVDDIYVKICDGELRKVSKPKLKKIKHLIVYNRVFEEIETRVGKNEKLNNAYIRRLLEPYNIQI</sequence>
<dbReference type="AlphaFoldDB" id="A0A1M6L685"/>
<dbReference type="SUPFAM" id="SSF50104">
    <property type="entry name" value="Translation proteins SH3-like domain"/>
    <property type="match status" value="1"/>
</dbReference>
<dbReference type="Gene3D" id="2.30.30.30">
    <property type="match status" value="1"/>
</dbReference>
<dbReference type="InterPro" id="IPR041985">
    <property type="entry name" value="Ribosomal_eL14_KOW"/>
</dbReference>
<keyword evidence="1" id="KW-0689">Ribosomal protein</keyword>
<evidence type="ECO:0000256" key="2">
    <source>
        <dbReference type="ARBA" id="ARBA00023274"/>
    </source>
</evidence>
<dbReference type="GO" id="GO:1990904">
    <property type="term" value="C:ribonucleoprotein complex"/>
    <property type="evidence" value="ECO:0007669"/>
    <property type="project" value="UniProtKB-KW"/>
</dbReference>
<dbReference type="InterPro" id="IPR014722">
    <property type="entry name" value="Rib_uL2_dom2"/>
</dbReference>
<evidence type="ECO:0000313" key="3">
    <source>
        <dbReference type="EMBL" id="SHJ66768.1"/>
    </source>
</evidence>
<organism evidence="3 4">
    <name type="scientific">Dethiosulfatibacter aminovorans DSM 17477</name>
    <dbReference type="NCBI Taxonomy" id="1121476"/>
    <lineage>
        <taxon>Bacteria</taxon>
        <taxon>Bacillati</taxon>
        <taxon>Bacillota</taxon>
        <taxon>Tissierellia</taxon>
        <taxon>Dethiosulfatibacter</taxon>
    </lineage>
</organism>
<keyword evidence="2" id="KW-0687">Ribonucleoprotein</keyword>
<dbReference type="RefSeq" id="WP_073050468.1">
    <property type="nucleotide sequence ID" value="NZ_FQZL01000030.1"/>
</dbReference>
<dbReference type="GO" id="GO:0005840">
    <property type="term" value="C:ribosome"/>
    <property type="evidence" value="ECO:0007669"/>
    <property type="project" value="UniProtKB-KW"/>
</dbReference>
<dbReference type="EMBL" id="FQZL01000030">
    <property type="protein sequence ID" value="SHJ66768.1"/>
    <property type="molecule type" value="Genomic_DNA"/>
</dbReference>
<dbReference type="STRING" id="1121476.SAMN02745751_03090"/>
<dbReference type="CDD" id="cd06088">
    <property type="entry name" value="KOW_RPL14"/>
    <property type="match status" value="1"/>
</dbReference>
<name>A0A1M6L685_9FIRM</name>
<reference evidence="3 4" key="1">
    <citation type="submission" date="2016-11" db="EMBL/GenBank/DDBJ databases">
        <authorList>
            <person name="Jaros S."/>
            <person name="Januszkiewicz K."/>
            <person name="Wedrychowicz H."/>
        </authorList>
    </citation>
    <scope>NUCLEOTIDE SEQUENCE [LARGE SCALE GENOMIC DNA]</scope>
    <source>
        <strain evidence="3 4">DSM 17477</strain>
    </source>
</reference>
<evidence type="ECO:0000313" key="4">
    <source>
        <dbReference type="Proteomes" id="UP000184052"/>
    </source>
</evidence>